<gene>
    <name evidence="2" type="ORF">EDC56_1224</name>
</gene>
<evidence type="ECO:0000313" key="2">
    <source>
        <dbReference type="EMBL" id="ROS05678.1"/>
    </source>
</evidence>
<evidence type="ECO:0000313" key="3">
    <source>
        <dbReference type="Proteomes" id="UP000275394"/>
    </source>
</evidence>
<dbReference type="OrthoDB" id="9802846at2"/>
<protein>
    <recommendedName>
        <fullName evidence="1">IraD/Gp25-like domain-containing protein</fullName>
    </recommendedName>
</protein>
<sequence length="114" mass="12767">MQGMNNETGKVIDSVSHLKQSIIDIITTPIGSRVMRRDYGCGLFSLIDSPVNATLIAGIRTSVIEALDRYEPRVKVRKVEVNSIESGVISISLEALYLLENRMFTLEDLKVEQR</sequence>
<dbReference type="Gene3D" id="3.10.450.40">
    <property type="match status" value="1"/>
</dbReference>
<dbReference type="InterPro" id="IPR007048">
    <property type="entry name" value="IraD/Gp25-like"/>
</dbReference>
<accession>A0A3N2E0Q2</accession>
<feature type="domain" description="IraD/Gp25-like" evidence="1">
    <location>
        <begin position="17"/>
        <end position="96"/>
    </location>
</feature>
<dbReference type="AlphaFoldDB" id="A0A3N2E0Q2"/>
<organism evidence="2 3">
    <name type="scientific">Sinobacterium caligoides</name>
    <dbReference type="NCBI Taxonomy" id="933926"/>
    <lineage>
        <taxon>Bacteria</taxon>
        <taxon>Pseudomonadati</taxon>
        <taxon>Pseudomonadota</taxon>
        <taxon>Gammaproteobacteria</taxon>
        <taxon>Cellvibrionales</taxon>
        <taxon>Spongiibacteraceae</taxon>
        <taxon>Sinobacterium</taxon>
    </lineage>
</organism>
<dbReference type="EMBL" id="RKHR01000003">
    <property type="protein sequence ID" value="ROS05678.1"/>
    <property type="molecule type" value="Genomic_DNA"/>
</dbReference>
<dbReference type="Pfam" id="PF04965">
    <property type="entry name" value="GPW_gp25"/>
    <property type="match status" value="1"/>
</dbReference>
<reference evidence="2 3" key="1">
    <citation type="submission" date="2018-11" db="EMBL/GenBank/DDBJ databases">
        <title>Genomic Encyclopedia of Type Strains, Phase IV (KMG-IV): sequencing the most valuable type-strain genomes for metagenomic binning, comparative biology and taxonomic classification.</title>
        <authorList>
            <person name="Goeker M."/>
        </authorList>
    </citation>
    <scope>NUCLEOTIDE SEQUENCE [LARGE SCALE GENOMIC DNA]</scope>
    <source>
        <strain evidence="2 3">DSM 100316</strain>
    </source>
</reference>
<evidence type="ECO:0000259" key="1">
    <source>
        <dbReference type="Pfam" id="PF04965"/>
    </source>
</evidence>
<dbReference type="Proteomes" id="UP000275394">
    <property type="component" value="Unassembled WGS sequence"/>
</dbReference>
<keyword evidence="3" id="KW-1185">Reference proteome</keyword>
<proteinExistence type="predicted"/>
<comment type="caution">
    <text evidence="2">The sequence shown here is derived from an EMBL/GenBank/DDBJ whole genome shotgun (WGS) entry which is preliminary data.</text>
</comment>
<dbReference type="SUPFAM" id="SSF160719">
    <property type="entry name" value="gpW/gp25-like"/>
    <property type="match status" value="1"/>
</dbReference>
<name>A0A3N2E0Q2_9GAMM</name>